<dbReference type="RefSeq" id="WP_306090655.1">
    <property type="nucleotide sequence ID" value="NZ_CP120992.1"/>
</dbReference>
<evidence type="ECO:0000313" key="4">
    <source>
        <dbReference type="EMBL" id="WLQ43045.1"/>
    </source>
</evidence>
<evidence type="ECO:0000256" key="1">
    <source>
        <dbReference type="SAM" id="MobiDB-lite"/>
    </source>
</evidence>
<keyword evidence="2" id="KW-0732">Signal</keyword>
<evidence type="ECO:0000256" key="2">
    <source>
        <dbReference type="SAM" id="SignalP"/>
    </source>
</evidence>
<sequence length="268" mass="27148">MKRPFRTKTAVHVVAAVMSGGLASGCTGKTSEESASCTVDGHVTSLRGKTSGGRIAVVVGSGRSVKVTEELRYDDEKPATKHSTRGGELTLSAPSDCGGGFGGGTCEVNFRVEVPKALAAGLESDGGDIEVDRGVAGLTARSDGGSVKAGFAEAPEAVDVTSSGGNVTIRVPDSGYTVDAATDGGSQQVKVRTDPGSAHRIRARSDGGGITWDICRTSINPMRPKGCWTGWSAPRSRGRQSGHPGGGAGPGPSRGRKGSAGPMGRLLI</sequence>
<dbReference type="Pfam" id="PF13349">
    <property type="entry name" value="DUF4097"/>
    <property type="match status" value="1"/>
</dbReference>
<evidence type="ECO:0000313" key="5">
    <source>
        <dbReference type="Proteomes" id="UP001229952"/>
    </source>
</evidence>
<proteinExistence type="predicted"/>
<feature type="region of interest" description="Disordered" evidence="1">
    <location>
        <begin position="182"/>
        <end position="205"/>
    </location>
</feature>
<accession>A0ABY9I8E5</accession>
<name>A0ABY9I8E5_9ACTN</name>
<evidence type="ECO:0000259" key="3">
    <source>
        <dbReference type="Pfam" id="PF13349"/>
    </source>
</evidence>
<feature type="signal peptide" evidence="2">
    <location>
        <begin position="1"/>
        <end position="23"/>
    </location>
</feature>
<dbReference type="InterPro" id="IPR025164">
    <property type="entry name" value="Toastrack_DUF4097"/>
</dbReference>
<feature type="compositionally biased region" description="Gly residues" evidence="1">
    <location>
        <begin position="243"/>
        <end position="252"/>
    </location>
</feature>
<feature type="domain" description="DUF4097" evidence="3">
    <location>
        <begin position="116"/>
        <end position="191"/>
    </location>
</feature>
<keyword evidence="5" id="KW-1185">Reference proteome</keyword>
<feature type="chain" id="PRO_5045780489" evidence="2">
    <location>
        <begin position="24"/>
        <end position="268"/>
    </location>
</feature>
<dbReference type="PROSITE" id="PS51257">
    <property type="entry name" value="PROKAR_LIPOPROTEIN"/>
    <property type="match status" value="1"/>
</dbReference>
<protein>
    <submittedName>
        <fullName evidence="4">DUF4097 family beta strand repeat-containing protein</fullName>
    </submittedName>
</protein>
<dbReference type="EMBL" id="CP120992">
    <property type="protein sequence ID" value="WLQ43045.1"/>
    <property type="molecule type" value="Genomic_DNA"/>
</dbReference>
<reference evidence="4 5" key="1">
    <citation type="submission" date="2023-03" db="EMBL/GenBank/DDBJ databases">
        <title>Isolation and description of six Streptomyces strains from soil environments, able to metabolize different microbial glucans.</title>
        <authorList>
            <person name="Widen T."/>
            <person name="Larsbrink J."/>
        </authorList>
    </citation>
    <scope>NUCLEOTIDE SEQUENCE [LARGE SCALE GENOMIC DNA]</scope>
    <source>
        <strain evidence="4 5">Mut2</strain>
    </source>
</reference>
<gene>
    <name evidence="4" type="ORF">P8A22_25805</name>
</gene>
<dbReference type="Proteomes" id="UP001229952">
    <property type="component" value="Chromosome"/>
</dbReference>
<organism evidence="4 5">
    <name type="scientific">Streptomyces laculatispora</name>
    <dbReference type="NCBI Taxonomy" id="887464"/>
    <lineage>
        <taxon>Bacteria</taxon>
        <taxon>Bacillati</taxon>
        <taxon>Actinomycetota</taxon>
        <taxon>Actinomycetes</taxon>
        <taxon>Kitasatosporales</taxon>
        <taxon>Streptomycetaceae</taxon>
        <taxon>Streptomyces</taxon>
    </lineage>
</organism>
<feature type="region of interest" description="Disordered" evidence="1">
    <location>
        <begin position="223"/>
        <end position="268"/>
    </location>
</feature>